<dbReference type="EMBL" id="BOQP01000039">
    <property type="protein sequence ID" value="GIM79523.1"/>
    <property type="molecule type" value="Genomic_DNA"/>
</dbReference>
<keyword evidence="2" id="KW-1185">Reference proteome</keyword>
<organism evidence="1 2">
    <name type="scientific">Winogradskya consettensis</name>
    <dbReference type="NCBI Taxonomy" id="113560"/>
    <lineage>
        <taxon>Bacteria</taxon>
        <taxon>Bacillati</taxon>
        <taxon>Actinomycetota</taxon>
        <taxon>Actinomycetes</taxon>
        <taxon>Micromonosporales</taxon>
        <taxon>Micromonosporaceae</taxon>
        <taxon>Winogradskya</taxon>
    </lineage>
</organism>
<proteinExistence type="predicted"/>
<gene>
    <name evidence="1" type="ORF">Aco04nite_65930</name>
</gene>
<dbReference type="AlphaFoldDB" id="A0A919SYJ8"/>
<accession>A0A919SYJ8</accession>
<protein>
    <recommendedName>
        <fullName evidence="3">Ribulose 1,5-bisphosphate carboxylase large subunit</fullName>
    </recommendedName>
</protein>
<name>A0A919SYJ8_9ACTN</name>
<evidence type="ECO:0000313" key="2">
    <source>
        <dbReference type="Proteomes" id="UP000680865"/>
    </source>
</evidence>
<dbReference type="Proteomes" id="UP000680865">
    <property type="component" value="Unassembled WGS sequence"/>
</dbReference>
<dbReference type="SUPFAM" id="SSF58104">
    <property type="entry name" value="Methyl-accepting chemotaxis protein (MCP) signaling domain"/>
    <property type="match status" value="1"/>
</dbReference>
<comment type="caution">
    <text evidence="1">The sequence shown here is derived from an EMBL/GenBank/DDBJ whole genome shotgun (WGS) entry which is preliminary data.</text>
</comment>
<evidence type="ECO:0000313" key="1">
    <source>
        <dbReference type="EMBL" id="GIM79523.1"/>
    </source>
</evidence>
<reference evidence="1" key="1">
    <citation type="submission" date="2021-03" db="EMBL/GenBank/DDBJ databases">
        <title>Whole genome shotgun sequence of Actinoplanes consettensis NBRC 14913.</title>
        <authorList>
            <person name="Komaki H."/>
            <person name="Tamura T."/>
        </authorList>
    </citation>
    <scope>NUCLEOTIDE SEQUENCE</scope>
    <source>
        <strain evidence="1">NBRC 14913</strain>
    </source>
</reference>
<dbReference type="Gene3D" id="1.10.287.950">
    <property type="entry name" value="Methyl-accepting chemotaxis protein"/>
    <property type="match status" value="1"/>
</dbReference>
<evidence type="ECO:0008006" key="3">
    <source>
        <dbReference type="Google" id="ProtNLM"/>
    </source>
</evidence>
<sequence>MVSMSLLPSPTALVELTRYAAGQVVETVASAATVPARVLGVLSQTELLVSRISVLAERAESLIDRVERVTADAEETVGGAKAIVQRVDQVTTDAEQVVRSAVVITAGAGQIVQKANAITAEAQEVVQEAAGTSKVAKGLLEEYVPTLQRAAPLLARFVNDLTPEEVTAAIKMIDTLPVLRKHLTEDVMPLLGKLDQVGPDLHSLLEVTNDLHLAIVGMPGLKLLRRRGAERVAEEHQAEEK</sequence>